<dbReference type="EMBL" id="LGUA01000590">
    <property type="protein sequence ID" value="OAX80911.1"/>
    <property type="molecule type" value="Genomic_DNA"/>
</dbReference>
<dbReference type="OrthoDB" id="1046782at2759"/>
<comment type="caution">
    <text evidence="1">The sequence shown here is derived from an EMBL/GenBank/DDBJ whole genome shotgun (WGS) entry which is preliminary data.</text>
</comment>
<protein>
    <recommendedName>
        <fullName evidence="3">PLC-like phosphodiesterase</fullName>
    </recommendedName>
</protein>
<evidence type="ECO:0000313" key="2">
    <source>
        <dbReference type="Proteomes" id="UP000091918"/>
    </source>
</evidence>
<evidence type="ECO:0000313" key="1">
    <source>
        <dbReference type="EMBL" id="OAX80911.1"/>
    </source>
</evidence>
<accession>A0A1B7NVY9</accession>
<dbReference type="Gene3D" id="3.20.20.190">
    <property type="entry name" value="Phosphatidylinositol (PI) phosphodiesterase"/>
    <property type="match status" value="1"/>
</dbReference>
<gene>
    <name evidence="1" type="ORF">ACJ72_04748</name>
</gene>
<evidence type="ECO:0008006" key="3">
    <source>
        <dbReference type="Google" id="ProtNLM"/>
    </source>
</evidence>
<sequence length="345" mass="38724">MPDEFSNEGNTLTQYLNIYDQLRRGSRYFDVRPTISNGGKYLTGHYSDIDILDIGWQGGNGESLQAIVDGINRFTAENPELIIINLDLTLDTENGYKRFNDEQWSKTFDLFQGVTHLRGGLEGDLSEKKINEYIGNGQASVIIIASGGPVRPDKGIYSTRQFPRYDSYSNTDDIVAMANDQIAKLKGNRNIVANDAERKDVFHIFSWTLTLSRVFERTIASQSIELAYDPLFWRAYHAFTPFSYPNVLYMDFIGSAEQQNGSRSFEKTTGEVTAMAMAVNMVIASQNCYVGGASIEIHKPPTPTPTPTVIPRSAAAKLPLHSPLISSSRYITLLFSIIFWYFCLI</sequence>
<dbReference type="Proteomes" id="UP000091918">
    <property type="component" value="Unassembled WGS sequence"/>
</dbReference>
<organism evidence="1 2">
    <name type="scientific">Emergomyces africanus</name>
    <dbReference type="NCBI Taxonomy" id="1955775"/>
    <lineage>
        <taxon>Eukaryota</taxon>
        <taxon>Fungi</taxon>
        <taxon>Dikarya</taxon>
        <taxon>Ascomycota</taxon>
        <taxon>Pezizomycotina</taxon>
        <taxon>Eurotiomycetes</taxon>
        <taxon>Eurotiomycetidae</taxon>
        <taxon>Onygenales</taxon>
        <taxon>Ajellomycetaceae</taxon>
        <taxon>Emergomyces</taxon>
    </lineage>
</organism>
<name>A0A1B7NVY9_9EURO</name>
<dbReference type="InterPro" id="IPR017946">
    <property type="entry name" value="PLC-like_Pdiesterase_TIM-brl"/>
</dbReference>
<dbReference type="STRING" id="1658172.A0A1B7NVY9"/>
<dbReference type="GO" id="GO:0008081">
    <property type="term" value="F:phosphoric diester hydrolase activity"/>
    <property type="evidence" value="ECO:0007669"/>
    <property type="project" value="InterPro"/>
</dbReference>
<dbReference type="GO" id="GO:0006629">
    <property type="term" value="P:lipid metabolic process"/>
    <property type="evidence" value="ECO:0007669"/>
    <property type="project" value="InterPro"/>
</dbReference>
<dbReference type="SUPFAM" id="SSF51695">
    <property type="entry name" value="PLC-like phosphodiesterases"/>
    <property type="match status" value="1"/>
</dbReference>
<keyword evidence="2" id="KW-1185">Reference proteome</keyword>
<proteinExistence type="predicted"/>
<dbReference type="AlphaFoldDB" id="A0A1B7NVY9"/>
<reference evidence="1 2" key="1">
    <citation type="submission" date="2015-07" db="EMBL/GenBank/DDBJ databases">
        <title>Emmonsia species relationships and genome sequence.</title>
        <authorList>
            <person name="Cuomo C.A."/>
            <person name="Schwartz I.S."/>
            <person name="Kenyon C."/>
            <person name="de Hoog G.S."/>
            <person name="Govender N.P."/>
            <person name="Botha A."/>
            <person name="Moreno L."/>
            <person name="de Vries M."/>
            <person name="Munoz J.F."/>
            <person name="Stielow J.B."/>
        </authorList>
    </citation>
    <scope>NUCLEOTIDE SEQUENCE [LARGE SCALE GENOMIC DNA]</scope>
    <source>
        <strain evidence="1 2">CBS 136260</strain>
    </source>
</reference>